<keyword evidence="6" id="KW-1185">Reference proteome</keyword>
<dbReference type="Pfam" id="PF00149">
    <property type="entry name" value="Metallophos"/>
    <property type="match status" value="1"/>
</dbReference>
<evidence type="ECO:0000259" key="3">
    <source>
        <dbReference type="Pfam" id="PF00149"/>
    </source>
</evidence>
<dbReference type="InterPro" id="IPR008334">
    <property type="entry name" value="5'-Nucleotdase_C"/>
</dbReference>
<dbReference type="Gene3D" id="3.60.21.10">
    <property type="match status" value="1"/>
</dbReference>
<accession>A0ABY8QNB6</accession>
<evidence type="ECO:0000256" key="1">
    <source>
        <dbReference type="ARBA" id="ARBA00022729"/>
    </source>
</evidence>
<sequence length="534" mass="57577">MNALEYDAATLGNHDFNFGLEYLTATVAQAGFPFVLGNVTQAGAGGDTLLPPYVLLQRAITDGAGDRHPLCIGVLGLTPPQITRWDRSLLDGRLDTQDMVACARRLVPQMRAEGADVVVVLAHTGLAEDRVGLVEENAALPLSQIDGVDVLLAGHTHLVFPSEDFSGLAYADTATGHLNGCPTVMAGFWGSHLGVVDLDLQRAPDGWRITGSRSAARPIFHRSADAAVVACVHDDPELVTLARPAHVATLDHIRKPIGTTDAALHSYFSLVCSSAHLNLIAEAKRDYVMRCLAGGPHAHLPVLGAATPFKVGGRGGPDYFTEVPAGDLTIRSVADMYLYPNNMRAVRLNGIQLREWLERSAGVFHQIQPGARDVPLLDPQIPSYFFDVLGGVTWTFDLSQPSRYDPLGRFVQPQAHRVQALALDGVAVTADMEFVVATNSYRLDGGGAFPGARDGQPVLETPDSNRNVVLDYIRRKGAVQPRAGQDWRLSAVPGATALFQTGPRARLFLQDLQGIRVEDLGDDESGFCTFRLYL</sequence>
<evidence type="ECO:0000313" key="5">
    <source>
        <dbReference type="EMBL" id="WGW05528.1"/>
    </source>
</evidence>
<gene>
    <name evidence="5" type="ORF">QF118_08275</name>
</gene>
<dbReference type="InterPro" id="IPR004843">
    <property type="entry name" value="Calcineurin-like_PHP"/>
</dbReference>
<dbReference type="PRINTS" id="PR01607">
    <property type="entry name" value="APYRASEFAMLY"/>
</dbReference>
<feature type="domain" description="5'-Nucleotidase C-terminal" evidence="4">
    <location>
        <begin position="274"/>
        <end position="450"/>
    </location>
</feature>
<evidence type="ECO:0000256" key="2">
    <source>
        <dbReference type="RuleBase" id="RU362119"/>
    </source>
</evidence>
<keyword evidence="2" id="KW-0378">Hydrolase</keyword>
<dbReference type="Gene3D" id="3.90.780.10">
    <property type="entry name" value="5'-Nucleotidase, C-terminal domain"/>
    <property type="match status" value="1"/>
</dbReference>
<protein>
    <submittedName>
        <fullName evidence="5">Bifunctional 2',3'-cyclic-nucleotide 2'-phosphodiesterase/3'-nucleotidase</fullName>
    </submittedName>
</protein>
<dbReference type="RefSeq" id="WP_282302152.1">
    <property type="nucleotide sequence ID" value="NZ_CP124616.1"/>
</dbReference>
<dbReference type="PANTHER" id="PTHR11575">
    <property type="entry name" value="5'-NUCLEOTIDASE-RELATED"/>
    <property type="match status" value="1"/>
</dbReference>
<reference evidence="5 6" key="1">
    <citation type="submission" date="2023-05" db="EMBL/GenBank/DDBJ databases">
        <title>YMD87, complete Genome.</title>
        <authorList>
            <person name="Zhang J."/>
            <person name="Xu X."/>
        </authorList>
    </citation>
    <scope>NUCLEOTIDE SEQUENCE [LARGE SCALE GENOMIC DNA]</scope>
    <source>
        <strain evidence="5 6">YMD87</strain>
    </source>
</reference>
<dbReference type="PANTHER" id="PTHR11575:SF6">
    <property type="entry name" value="2',3'-CYCLIC-NUCLEOTIDE 2'-PHOSPHODIESTERASE_3'-NUCLEOTIDASE"/>
    <property type="match status" value="1"/>
</dbReference>
<dbReference type="Pfam" id="PF02872">
    <property type="entry name" value="5_nucleotid_C"/>
    <property type="match status" value="1"/>
</dbReference>
<dbReference type="EMBL" id="CP124616">
    <property type="protein sequence ID" value="WGW05528.1"/>
    <property type="molecule type" value="Genomic_DNA"/>
</dbReference>
<comment type="similarity">
    <text evidence="2">Belongs to the 5'-nucleotidase family.</text>
</comment>
<dbReference type="Proteomes" id="UP001241605">
    <property type="component" value="Chromosome"/>
</dbReference>
<feature type="domain" description="Calcineurin-like phosphoesterase" evidence="3">
    <location>
        <begin position="9"/>
        <end position="157"/>
    </location>
</feature>
<dbReference type="NCBIfam" id="NF006938">
    <property type="entry name" value="PRK09420.1"/>
    <property type="match status" value="1"/>
</dbReference>
<keyword evidence="2" id="KW-0547">Nucleotide-binding</keyword>
<name>A0ABY8QNB6_9RHOB</name>
<dbReference type="InterPro" id="IPR036907">
    <property type="entry name" value="5'-Nucleotdase_C_sf"/>
</dbReference>
<evidence type="ECO:0000313" key="6">
    <source>
        <dbReference type="Proteomes" id="UP001241605"/>
    </source>
</evidence>
<dbReference type="InterPro" id="IPR029052">
    <property type="entry name" value="Metallo-depent_PP-like"/>
</dbReference>
<evidence type="ECO:0000259" key="4">
    <source>
        <dbReference type="Pfam" id="PF02872"/>
    </source>
</evidence>
<dbReference type="InterPro" id="IPR006179">
    <property type="entry name" value="5_nucleotidase/apyrase"/>
</dbReference>
<keyword evidence="1" id="KW-0732">Signal</keyword>
<organism evidence="5 6">
    <name type="scientific">Tropicibacter oceani</name>
    <dbReference type="NCBI Taxonomy" id="3058420"/>
    <lineage>
        <taxon>Bacteria</taxon>
        <taxon>Pseudomonadati</taxon>
        <taxon>Pseudomonadota</taxon>
        <taxon>Alphaproteobacteria</taxon>
        <taxon>Rhodobacterales</taxon>
        <taxon>Roseobacteraceae</taxon>
        <taxon>Tropicibacter</taxon>
    </lineage>
</organism>
<dbReference type="SUPFAM" id="SSF56300">
    <property type="entry name" value="Metallo-dependent phosphatases"/>
    <property type="match status" value="1"/>
</dbReference>
<dbReference type="SUPFAM" id="SSF55816">
    <property type="entry name" value="5'-nucleotidase (syn. UDP-sugar hydrolase), C-terminal domain"/>
    <property type="match status" value="1"/>
</dbReference>
<proteinExistence type="inferred from homology"/>